<comment type="catalytic activity">
    <reaction evidence="5">
        <text>a 2'-deoxyadenosine in DNA + S-adenosyl-L-methionine = an N(6)-methyl-2'-deoxyadenosine in DNA + S-adenosyl-L-homocysteine + H(+)</text>
        <dbReference type="Rhea" id="RHEA:15197"/>
        <dbReference type="Rhea" id="RHEA-COMP:12418"/>
        <dbReference type="Rhea" id="RHEA-COMP:12419"/>
        <dbReference type="ChEBI" id="CHEBI:15378"/>
        <dbReference type="ChEBI" id="CHEBI:57856"/>
        <dbReference type="ChEBI" id="CHEBI:59789"/>
        <dbReference type="ChEBI" id="CHEBI:90615"/>
        <dbReference type="ChEBI" id="CHEBI:90616"/>
        <dbReference type="EC" id="2.1.1.72"/>
    </reaction>
</comment>
<dbReference type="Pfam" id="PF18135">
    <property type="entry name" value="Type_ISP_C"/>
    <property type="match status" value="1"/>
</dbReference>
<dbReference type="InterPro" id="IPR050953">
    <property type="entry name" value="N4_N6_ade-DNA_methylase"/>
</dbReference>
<keyword evidence="3" id="KW-0808">Transferase</keyword>
<feature type="domain" description="Type ISP restriction-modification enzyme LLaBIII C-terminal specificity" evidence="7">
    <location>
        <begin position="689"/>
        <end position="1032"/>
    </location>
</feature>
<dbReference type="PROSITE" id="PS00092">
    <property type="entry name" value="N6_MTASE"/>
    <property type="match status" value="1"/>
</dbReference>
<sequence length="1088" mass="122205">MLQELQAIATELTQKWQTAAQFNPEDQLKSSVEKIIKEICQTLLGNSQINVVTEVQERAIAGRPDMGVSQAGLIIGHIELKAPDKKADPRKFAAKSADAKQWQKFQQLPNLIYTNGNDWLLFRSGVLVENRRVRFIGDVTSDGASAINKANLDDLTELIRDFMLWKPTVPRNPKELAQLLAPLCRLLRSDVLEALPDPKSPLSILEKTWRNYLFADASSFEFADAYAQTMVYALLLARQNGLASITINQAVSNLRAGHRLLSDTLNLLGDLDAREVIATSIDVIERIIQAVDPAIFASGGDPWLYFYEDFLTAYDKDLRKQRGVYYTPIEIIQAQVGLVNQLLAQHFNAPYGMVDPKVVTLDPATGTGTYLLTALQESLKLVEQERGKGLRAQYAGFAAQNMHAFELLVGPYAVAHLRFSQAIAAEQAQLPADGVHVYLANTLDSPTSSPPQQITLALRSLSEEQKRASKVKQSTEVLVCIGNPPYNRQIIDEEQQDKVERKGGWVRFGNEHETPIFNRFTQPVIDAGEGVHLKNIYNDYVYFWRWALWKVFEQPQSQQGGVISFITASSYLRGPGFVGMRQQMRQIFDELWLIDLEGDNLGTRKTENVFVIETPVVIAVGVRYAAPQPNQPATVHYCRIEGTTEEKLAQIAKVKHLNDLAWETCSSAWFDPFIPAANGAYATWPRLTDLFPWQISGMQYKRKWPIAANQATIQRRWEHFIKAANKAELFNETRDRKVDKLYGGLTDKTTRLPALRWLTDPKTPITIQQIGYRSFDRQWAIVDNRVGDFLRPDLHSADSENQIYLTSLLTKVLGSGASAVISHLLPDMDYFCNRGGKDVIPLWRDAAASQANLPAGLLEQLATELGFNLTALDLMAYCYVLLASPAYVARFESELRTPGPRIPLTSDGELFRTAVHLGKRLIWLHSYGQRCMPSEQPKGVLPAGRVRCEVGTSQSEYPSDYHYDAQQQQLSIGVSGLFSHVRPEVFNFSVSGLKVVQSWLGYRMAEPSGRSSSPLDQILPERWEFDDELLELLWLLDHTIDLQPQLAELLEHVLNSPLLLAADLPEPSELERAAPKPLKETQAKMALQ</sequence>
<reference evidence="8 9" key="1">
    <citation type="submission" date="2024-02" db="EMBL/GenBank/DDBJ databases">
        <title>Herpetosiphon gulosus NBRC 112829.</title>
        <authorList>
            <person name="Ichikawa N."/>
            <person name="Katano-Makiyama Y."/>
            <person name="Hidaka K."/>
        </authorList>
    </citation>
    <scope>NUCLEOTIDE SEQUENCE [LARGE SCALE GENOMIC DNA]</scope>
    <source>
        <strain evidence="8 9">NBRC 112829</strain>
    </source>
</reference>
<dbReference type="Pfam" id="PF02384">
    <property type="entry name" value="N6_Mtase"/>
    <property type="match status" value="1"/>
</dbReference>
<evidence type="ECO:0000256" key="4">
    <source>
        <dbReference type="ARBA" id="ARBA00022747"/>
    </source>
</evidence>
<organism evidence="8 9">
    <name type="scientific">Herpetosiphon gulosus</name>
    <dbReference type="NCBI Taxonomy" id="1973496"/>
    <lineage>
        <taxon>Bacteria</taxon>
        <taxon>Bacillati</taxon>
        <taxon>Chloroflexota</taxon>
        <taxon>Chloroflexia</taxon>
        <taxon>Herpetosiphonales</taxon>
        <taxon>Herpetosiphonaceae</taxon>
        <taxon>Herpetosiphon</taxon>
    </lineage>
</organism>
<name>A0ABP9WTP5_9CHLR</name>
<dbReference type="SUPFAM" id="SSF53335">
    <property type="entry name" value="S-adenosyl-L-methionine-dependent methyltransferases"/>
    <property type="match status" value="1"/>
</dbReference>
<evidence type="ECO:0000256" key="5">
    <source>
        <dbReference type="ARBA" id="ARBA00047942"/>
    </source>
</evidence>
<evidence type="ECO:0000259" key="7">
    <source>
        <dbReference type="Pfam" id="PF18135"/>
    </source>
</evidence>
<dbReference type="RefSeq" id="WP_345720170.1">
    <property type="nucleotide sequence ID" value="NZ_BAABRU010000001.1"/>
</dbReference>
<dbReference type="Gene3D" id="3.40.50.150">
    <property type="entry name" value="Vaccinia Virus protein VP39"/>
    <property type="match status" value="1"/>
</dbReference>
<evidence type="ECO:0000256" key="3">
    <source>
        <dbReference type="ARBA" id="ARBA00022679"/>
    </source>
</evidence>
<dbReference type="PANTHER" id="PTHR33841:SF1">
    <property type="entry name" value="DNA METHYLTRANSFERASE A"/>
    <property type="match status" value="1"/>
</dbReference>
<dbReference type="PRINTS" id="PR00507">
    <property type="entry name" value="N12N6MTFRASE"/>
</dbReference>
<evidence type="ECO:0000256" key="2">
    <source>
        <dbReference type="ARBA" id="ARBA00022603"/>
    </source>
</evidence>
<dbReference type="EMBL" id="BAABRU010000001">
    <property type="protein sequence ID" value="GAA5526529.1"/>
    <property type="molecule type" value="Genomic_DNA"/>
</dbReference>
<keyword evidence="9" id="KW-1185">Reference proteome</keyword>
<dbReference type="InterPro" id="IPR029063">
    <property type="entry name" value="SAM-dependent_MTases_sf"/>
</dbReference>
<evidence type="ECO:0000259" key="6">
    <source>
        <dbReference type="Pfam" id="PF02384"/>
    </source>
</evidence>
<comment type="caution">
    <text evidence="8">The sequence shown here is derived from an EMBL/GenBank/DDBJ whole genome shotgun (WGS) entry which is preliminary data.</text>
</comment>
<dbReference type="InterPro" id="IPR041635">
    <property type="entry name" value="Type_ISP_LLaBIII_C"/>
</dbReference>
<dbReference type="Proteomes" id="UP001428290">
    <property type="component" value="Unassembled WGS sequence"/>
</dbReference>
<accession>A0ABP9WTP5</accession>
<keyword evidence="4" id="KW-0680">Restriction system</keyword>
<dbReference type="InterPro" id="IPR003356">
    <property type="entry name" value="DNA_methylase_A-5"/>
</dbReference>
<keyword evidence="2" id="KW-0489">Methyltransferase</keyword>
<proteinExistence type="predicted"/>
<evidence type="ECO:0000313" key="9">
    <source>
        <dbReference type="Proteomes" id="UP001428290"/>
    </source>
</evidence>
<protein>
    <recommendedName>
        <fullName evidence="1">site-specific DNA-methyltransferase (adenine-specific)</fullName>
        <ecNumber evidence="1">2.1.1.72</ecNumber>
    </recommendedName>
</protein>
<dbReference type="EC" id="2.1.1.72" evidence="1"/>
<evidence type="ECO:0000256" key="1">
    <source>
        <dbReference type="ARBA" id="ARBA00011900"/>
    </source>
</evidence>
<dbReference type="InterPro" id="IPR002052">
    <property type="entry name" value="DNA_methylase_N6_adenine_CS"/>
</dbReference>
<feature type="domain" description="DNA methylase adenine-specific" evidence="6">
    <location>
        <begin position="306"/>
        <end position="497"/>
    </location>
</feature>
<evidence type="ECO:0000313" key="8">
    <source>
        <dbReference type="EMBL" id="GAA5526529.1"/>
    </source>
</evidence>
<dbReference type="PANTHER" id="PTHR33841">
    <property type="entry name" value="DNA METHYLTRANSFERASE YEEA-RELATED"/>
    <property type="match status" value="1"/>
</dbReference>
<gene>
    <name evidence="8" type="ORF">Hgul01_00302</name>
</gene>